<dbReference type="AlphaFoldDB" id="A0A9W6W8V2"/>
<name>A0A9W6W8V2_9ACTN</name>
<feature type="domain" description="EF-hand" evidence="1">
    <location>
        <begin position="130"/>
        <end position="158"/>
    </location>
</feature>
<proteinExistence type="predicted"/>
<comment type="caution">
    <text evidence="2">The sequence shown here is derived from an EMBL/GenBank/DDBJ whole genome shotgun (WGS) entry which is preliminary data.</text>
</comment>
<dbReference type="Proteomes" id="UP001165079">
    <property type="component" value="Unassembled WGS sequence"/>
</dbReference>
<dbReference type="SMART" id="SM00054">
    <property type="entry name" value="EFh"/>
    <property type="match status" value="4"/>
</dbReference>
<dbReference type="EMBL" id="BSTX01000002">
    <property type="protein sequence ID" value="GLZ77944.1"/>
    <property type="molecule type" value="Genomic_DNA"/>
</dbReference>
<protein>
    <submittedName>
        <fullName evidence="2">Calcium-binding protein</fullName>
    </submittedName>
</protein>
<dbReference type="GO" id="GO:0005509">
    <property type="term" value="F:calcium ion binding"/>
    <property type="evidence" value="ECO:0007669"/>
    <property type="project" value="InterPro"/>
</dbReference>
<evidence type="ECO:0000313" key="2">
    <source>
        <dbReference type="EMBL" id="GLZ77944.1"/>
    </source>
</evidence>
<dbReference type="PROSITE" id="PS00018">
    <property type="entry name" value="EF_HAND_1"/>
    <property type="match status" value="4"/>
</dbReference>
<sequence>MASELQRRKIGVVFTGMDADGDGFLEESDFRALAARWSAVRVAGDPERLAAIMLGWWATLLAASDVNRDGKVTVDEVLTVVDRLPGMREAVTATADAMFEAVDENADDLVSPGEYGRMIEAWSGKAPGPEVFARLDTDGDGSLSRAEFADLWFEFWAGDDADAPGTQIFGPLAA</sequence>
<dbReference type="InterPro" id="IPR002048">
    <property type="entry name" value="EF_hand_dom"/>
</dbReference>
<evidence type="ECO:0000259" key="1">
    <source>
        <dbReference type="PROSITE" id="PS50222"/>
    </source>
</evidence>
<dbReference type="Gene3D" id="1.10.238.10">
    <property type="entry name" value="EF-hand"/>
    <property type="match status" value="1"/>
</dbReference>
<reference evidence="2" key="1">
    <citation type="submission" date="2023-03" db="EMBL/GenBank/DDBJ databases">
        <title>Actinorhabdospora filicis NBRC 111898.</title>
        <authorList>
            <person name="Ichikawa N."/>
            <person name="Sato H."/>
            <person name="Tonouchi N."/>
        </authorList>
    </citation>
    <scope>NUCLEOTIDE SEQUENCE</scope>
    <source>
        <strain evidence="2">NBRC 111898</strain>
    </source>
</reference>
<keyword evidence="3" id="KW-1185">Reference proteome</keyword>
<accession>A0A9W6W8V2</accession>
<organism evidence="2 3">
    <name type="scientific">Actinorhabdospora filicis</name>
    <dbReference type="NCBI Taxonomy" id="1785913"/>
    <lineage>
        <taxon>Bacteria</taxon>
        <taxon>Bacillati</taxon>
        <taxon>Actinomycetota</taxon>
        <taxon>Actinomycetes</taxon>
        <taxon>Micromonosporales</taxon>
        <taxon>Micromonosporaceae</taxon>
        <taxon>Actinorhabdospora</taxon>
    </lineage>
</organism>
<dbReference type="InterPro" id="IPR018247">
    <property type="entry name" value="EF_Hand_1_Ca_BS"/>
</dbReference>
<dbReference type="PROSITE" id="PS50222">
    <property type="entry name" value="EF_HAND_2"/>
    <property type="match status" value="2"/>
</dbReference>
<evidence type="ECO:0000313" key="3">
    <source>
        <dbReference type="Proteomes" id="UP001165079"/>
    </source>
</evidence>
<dbReference type="SUPFAM" id="SSF47473">
    <property type="entry name" value="EF-hand"/>
    <property type="match status" value="1"/>
</dbReference>
<dbReference type="InterPro" id="IPR011992">
    <property type="entry name" value="EF-hand-dom_pair"/>
</dbReference>
<feature type="domain" description="EF-hand" evidence="1">
    <location>
        <begin position="90"/>
        <end position="125"/>
    </location>
</feature>
<dbReference type="Pfam" id="PF13202">
    <property type="entry name" value="EF-hand_5"/>
    <property type="match status" value="3"/>
</dbReference>
<gene>
    <name evidence="2" type="ORF">Afil01_27510</name>
</gene>
<dbReference type="RefSeq" id="WP_285663123.1">
    <property type="nucleotide sequence ID" value="NZ_BSTX01000002.1"/>
</dbReference>